<keyword evidence="1" id="KW-0489">Methyltransferase</keyword>
<accession>A0A438MEP6</accession>
<reference evidence="1 2" key="1">
    <citation type="submission" date="2019-01" db="EMBL/GenBank/DDBJ databases">
        <title>Sequencing the genomes of 1000 actinobacteria strains.</title>
        <authorList>
            <person name="Klenk H.-P."/>
        </authorList>
    </citation>
    <scope>NUCLEOTIDE SEQUENCE [LARGE SCALE GENOMIC DNA]</scope>
    <source>
        <strain evidence="1 2">DSM 43925</strain>
    </source>
</reference>
<name>A0A438MEP6_9ACTN</name>
<dbReference type="InterPro" id="IPR029063">
    <property type="entry name" value="SAM-dependent_MTases_sf"/>
</dbReference>
<dbReference type="Pfam" id="PF04672">
    <property type="entry name" value="Methyltransf_19"/>
    <property type="match status" value="1"/>
</dbReference>
<gene>
    <name evidence="1" type="ORF">EDD27_6821</name>
</gene>
<dbReference type="Gene3D" id="3.40.50.150">
    <property type="entry name" value="Vaccinia Virus protein VP39"/>
    <property type="match status" value="1"/>
</dbReference>
<dbReference type="InterPro" id="IPR006764">
    <property type="entry name" value="SAM_dep_MeTrfase_SAV2177_type"/>
</dbReference>
<dbReference type="AlphaFoldDB" id="A0A438MEP6"/>
<dbReference type="RefSeq" id="WP_164903901.1">
    <property type="nucleotide sequence ID" value="NZ_SAUN01000001.1"/>
</dbReference>
<dbReference type="PIRSF" id="PIRSF017393">
    <property type="entry name" value="MTase_SAV2177"/>
    <property type="match status" value="1"/>
</dbReference>
<dbReference type="EMBL" id="SAUN01000001">
    <property type="protein sequence ID" value="RVX44098.1"/>
    <property type="molecule type" value="Genomic_DNA"/>
</dbReference>
<keyword evidence="1" id="KW-0808">Transferase</keyword>
<dbReference type="GO" id="GO:0008168">
    <property type="term" value="F:methyltransferase activity"/>
    <property type="evidence" value="ECO:0007669"/>
    <property type="project" value="UniProtKB-KW"/>
</dbReference>
<keyword evidence="2" id="KW-1185">Reference proteome</keyword>
<protein>
    <submittedName>
        <fullName evidence="1">O-methyltransferase involved in polyketide biosynthesis</fullName>
    </submittedName>
</protein>
<comment type="caution">
    <text evidence="1">The sequence shown here is derived from an EMBL/GenBank/DDBJ whole genome shotgun (WGS) entry which is preliminary data.</text>
</comment>
<proteinExistence type="predicted"/>
<dbReference type="SUPFAM" id="SSF53335">
    <property type="entry name" value="S-adenosyl-L-methionine-dependent methyltransferases"/>
    <property type="match status" value="1"/>
</dbReference>
<sequence length="273" mass="29562">MSLSSAHEWAPPGVDPEQPSVARVHDALLGGMENFISDRSVARRLKDAVPEVVNLVWCSRAFLGRVVDFLVREAGIRQIVDLGAGLPTVENTHEVAQFADPRCRVVYVDIDPMVEPHARAILSGNPNADAITADVRDVESVLGHPSLTKLIDPAQPTALLAIGLLHLFSDQEDPHGLCRRYMAALAPGSHLAVSHLMASPSPQAKALEALLQATMGTGHFRERTAVSRFFDGLVPVEPGVVHLPEWHPDERIPGPLAPWEELLLGGVARKPYA</sequence>
<dbReference type="GO" id="GO:0032259">
    <property type="term" value="P:methylation"/>
    <property type="evidence" value="ECO:0007669"/>
    <property type="project" value="UniProtKB-KW"/>
</dbReference>
<dbReference type="Proteomes" id="UP000284824">
    <property type="component" value="Unassembled WGS sequence"/>
</dbReference>
<evidence type="ECO:0000313" key="2">
    <source>
        <dbReference type="Proteomes" id="UP000284824"/>
    </source>
</evidence>
<organism evidence="1 2">
    <name type="scientific">Nonomuraea polychroma</name>
    <dbReference type="NCBI Taxonomy" id="46176"/>
    <lineage>
        <taxon>Bacteria</taxon>
        <taxon>Bacillati</taxon>
        <taxon>Actinomycetota</taxon>
        <taxon>Actinomycetes</taxon>
        <taxon>Streptosporangiales</taxon>
        <taxon>Streptosporangiaceae</taxon>
        <taxon>Nonomuraea</taxon>
    </lineage>
</organism>
<evidence type="ECO:0000313" key="1">
    <source>
        <dbReference type="EMBL" id="RVX44098.1"/>
    </source>
</evidence>